<sequence length="136" mass="14813">MKLFDLSRYNTFIVAKKEKGLSQILGHYLQAGIRGNPQVFRTYVLLVNGCWFSHLGRPNSDDGPLLAHGGENGNGTGGISFAEFCHGRDCLVAKLDDHLTELCAQWHKSRVKAGFSDPSDGLVQNPNSTPRPCGGN</sequence>
<dbReference type="AlphaFoldDB" id="A0A2H0W850"/>
<protein>
    <submittedName>
        <fullName evidence="2">Uncharacterized protein</fullName>
    </submittedName>
</protein>
<name>A0A2H0W850_9BACT</name>
<evidence type="ECO:0000256" key="1">
    <source>
        <dbReference type="SAM" id="MobiDB-lite"/>
    </source>
</evidence>
<comment type="caution">
    <text evidence="2">The sequence shown here is derived from an EMBL/GenBank/DDBJ whole genome shotgun (WGS) entry which is preliminary data.</text>
</comment>
<gene>
    <name evidence="2" type="ORF">COT78_02395</name>
</gene>
<proteinExistence type="predicted"/>
<evidence type="ECO:0000313" key="3">
    <source>
        <dbReference type="Proteomes" id="UP000231382"/>
    </source>
</evidence>
<feature type="region of interest" description="Disordered" evidence="1">
    <location>
        <begin position="117"/>
        <end position="136"/>
    </location>
</feature>
<dbReference type="EMBL" id="PEZW01000018">
    <property type="protein sequence ID" value="PIS07527.1"/>
    <property type="molecule type" value="Genomic_DNA"/>
</dbReference>
<dbReference type="Proteomes" id="UP000231382">
    <property type="component" value="Unassembled WGS sequence"/>
</dbReference>
<organism evidence="2 3">
    <name type="scientific">Candidatus Berkelbacteria bacterium CG10_big_fil_rev_8_21_14_0_10_43_13</name>
    <dbReference type="NCBI Taxonomy" id="1974514"/>
    <lineage>
        <taxon>Bacteria</taxon>
        <taxon>Candidatus Berkelbacteria</taxon>
    </lineage>
</organism>
<reference evidence="3" key="1">
    <citation type="submission" date="2017-09" db="EMBL/GenBank/DDBJ databases">
        <title>Depth-based differentiation of microbial function through sediment-hosted aquifers and enrichment of novel symbionts in the deep terrestrial subsurface.</title>
        <authorList>
            <person name="Probst A.J."/>
            <person name="Ladd B."/>
            <person name="Jarett J.K."/>
            <person name="Geller-Mcgrath D.E."/>
            <person name="Sieber C.M.K."/>
            <person name="Emerson J.B."/>
            <person name="Anantharaman K."/>
            <person name="Thomas B.C."/>
            <person name="Malmstrom R."/>
            <person name="Stieglmeier M."/>
            <person name="Klingl A."/>
            <person name="Woyke T."/>
            <person name="Ryan C.M."/>
            <person name="Banfield J.F."/>
        </authorList>
    </citation>
    <scope>NUCLEOTIDE SEQUENCE [LARGE SCALE GENOMIC DNA]</scope>
</reference>
<accession>A0A2H0W850</accession>
<evidence type="ECO:0000313" key="2">
    <source>
        <dbReference type="EMBL" id="PIS07527.1"/>
    </source>
</evidence>